<dbReference type="AlphaFoldDB" id="A0A8J3B728"/>
<keyword evidence="4" id="KW-1185">Reference proteome</keyword>
<dbReference type="EMBL" id="BMQB01000007">
    <property type="protein sequence ID" value="GGK00292.1"/>
    <property type="molecule type" value="Genomic_DNA"/>
</dbReference>
<reference evidence="3" key="2">
    <citation type="submission" date="2020-09" db="EMBL/GenBank/DDBJ databases">
        <authorList>
            <person name="Sun Q."/>
            <person name="Ohkuma M."/>
        </authorList>
    </citation>
    <scope>NUCLEOTIDE SEQUENCE</scope>
    <source>
        <strain evidence="3">JCM 3090</strain>
    </source>
</reference>
<organism evidence="3 4">
    <name type="scientific">Pilimelia anulata</name>
    <dbReference type="NCBI Taxonomy" id="53371"/>
    <lineage>
        <taxon>Bacteria</taxon>
        <taxon>Bacillati</taxon>
        <taxon>Actinomycetota</taxon>
        <taxon>Actinomycetes</taxon>
        <taxon>Micromonosporales</taxon>
        <taxon>Micromonosporaceae</taxon>
        <taxon>Pilimelia</taxon>
    </lineage>
</organism>
<dbReference type="PANTHER" id="PTHR12147:SF26">
    <property type="entry name" value="PEPTIDASE M28 DOMAIN-CONTAINING PROTEIN"/>
    <property type="match status" value="1"/>
</dbReference>
<keyword evidence="3" id="KW-0378">Hydrolase</keyword>
<feature type="domain" description="Peptidase M28" evidence="2">
    <location>
        <begin position="106"/>
        <end position="293"/>
    </location>
</feature>
<dbReference type="GO" id="GO:0004177">
    <property type="term" value="F:aminopeptidase activity"/>
    <property type="evidence" value="ECO:0007669"/>
    <property type="project" value="UniProtKB-KW"/>
</dbReference>
<dbReference type="SUPFAM" id="SSF53187">
    <property type="entry name" value="Zn-dependent exopeptidases"/>
    <property type="match status" value="1"/>
</dbReference>
<dbReference type="Pfam" id="PF04389">
    <property type="entry name" value="Peptidase_M28"/>
    <property type="match status" value="1"/>
</dbReference>
<protein>
    <submittedName>
        <fullName evidence="3">Aminopeptidase</fullName>
    </submittedName>
</protein>
<dbReference type="Gene3D" id="3.40.630.10">
    <property type="entry name" value="Zn peptidases"/>
    <property type="match status" value="1"/>
</dbReference>
<comment type="caution">
    <text evidence="3">The sequence shown here is derived from an EMBL/GenBank/DDBJ whole genome shotgun (WGS) entry which is preliminary data.</text>
</comment>
<evidence type="ECO:0000259" key="2">
    <source>
        <dbReference type="Pfam" id="PF04389"/>
    </source>
</evidence>
<reference evidence="3" key="1">
    <citation type="journal article" date="2014" name="Int. J. Syst. Evol. Microbiol.">
        <title>Complete genome sequence of Corynebacterium casei LMG S-19264T (=DSM 44701T), isolated from a smear-ripened cheese.</title>
        <authorList>
            <consortium name="US DOE Joint Genome Institute (JGI-PGF)"/>
            <person name="Walter F."/>
            <person name="Albersmeier A."/>
            <person name="Kalinowski J."/>
            <person name="Ruckert C."/>
        </authorList>
    </citation>
    <scope>NUCLEOTIDE SEQUENCE</scope>
    <source>
        <strain evidence="3">JCM 3090</strain>
    </source>
</reference>
<evidence type="ECO:0000313" key="4">
    <source>
        <dbReference type="Proteomes" id="UP000649739"/>
    </source>
</evidence>
<evidence type="ECO:0000256" key="1">
    <source>
        <dbReference type="SAM" id="SignalP"/>
    </source>
</evidence>
<dbReference type="Proteomes" id="UP000649739">
    <property type="component" value="Unassembled WGS sequence"/>
</dbReference>
<evidence type="ECO:0000313" key="3">
    <source>
        <dbReference type="EMBL" id="GGK00292.1"/>
    </source>
</evidence>
<sequence length="302" mass="31744">MRLRTLAPAGLAAAACAVLTVTSAWAATPAGPAPAPRAADPPVISDDAPLAHLRQLQQIAESNGGTRSHGRPGFKATVDYIQRTLEGAGFKVTVQPFTANGSQSWNVIADWGTGDKIVMVGAHSDSVPAGPGINDDGSGVAAVLENALTVARGKVQADKRMRFGFWGAEEIGLQGSKYYANSLGAEKSKVEAYLNFDMVGMKNTKKWGIYKEGPALNQHFKDYFSKRGIPTATIDPAGRSDHASFARLGIPVTGIGSDADMNNLDPCYHKACDSFTNVDGKTIGIAANAVATVMWKLAGARQ</sequence>
<name>A0A8J3B728_9ACTN</name>
<dbReference type="PROSITE" id="PS51257">
    <property type="entry name" value="PROKAR_LIPOPROTEIN"/>
    <property type="match status" value="1"/>
</dbReference>
<dbReference type="PANTHER" id="PTHR12147">
    <property type="entry name" value="METALLOPEPTIDASE M28 FAMILY MEMBER"/>
    <property type="match status" value="1"/>
</dbReference>
<gene>
    <name evidence="3" type="ORF">GCM10010123_32770</name>
</gene>
<feature type="signal peptide" evidence="1">
    <location>
        <begin position="1"/>
        <end position="26"/>
    </location>
</feature>
<dbReference type="InterPro" id="IPR045175">
    <property type="entry name" value="M28_fam"/>
</dbReference>
<keyword evidence="1" id="KW-0732">Signal</keyword>
<dbReference type="GO" id="GO:0008235">
    <property type="term" value="F:metalloexopeptidase activity"/>
    <property type="evidence" value="ECO:0007669"/>
    <property type="project" value="InterPro"/>
</dbReference>
<keyword evidence="3" id="KW-0645">Protease</keyword>
<proteinExistence type="predicted"/>
<dbReference type="InterPro" id="IPR007484">
    <property type="entry name" value="Peptidase_M28"/>
</dbReference>
<accession>A0A8J3B728</accession>
<dbReference type="GO" id="GO:0006508">
    <property type="term" value="P:proteolysis"/>
    <property type="evidence" value="ECO:0007669"/>
    <property type="project" value="InterPro"/>
</dbReference>
<feature type="chain" id="PRO_5035289839" evidence="1">
    <location>
        <begin position="27"/>
        <end position="302"/>
    </location>
</feature>
<dbReference type="RefSeq" id="WP_189171041.1">
    <property type="nucleotide sequence ID" value="NZ_BMQB01000007.1"/>
</dbReference>
<keyword evidence="3" id="KW-0031">Aminopeptidase</keyword>